<dbReference type="Gene3D" id="2.160.20.10">
    <property type="entry name" value="Single-stranded right-handed beta-helix, Pectin lyase-like"/>
    <property type="match status" value="1"/>
</dbReference>
<dbReference type="InterPro" id="IPR012334">
    <property type="entry name" value="Pectin_lyas_fold"/>
</dbReference>
<sequence length="236" mass="25430">MIQGVGNGITGTVGNTSFSLHHARNVLVYDCAFEQCLKLGHVMGLQGCDGVTVRDCTVLGKAPSTTDSLYKEAIQVDVSTLAGASYADNLGSYDGLPTINVTVDGCRFLPLTVGGTTYPAPNPVGSHASIEGRYYRNITVSNCLIQDAVSDTTSSYFGILHFVAADGVSVVNNRFISTTAQPATGIMFYRTHLGRPWPTWRTRHRTSPTRCLWCPGTSGLPATTSRDLLPPRRRRT</sequence>
<dbReference type="SUPFAM" id="SSF51126">
    <property type="entry name" value="Pectin lyase-like"/>
    <property type="match status" value="1"/>
</dbReference>
<accession>A0A4R5TWQ9</accession>
<evidence type="ECO:0000313" key="2">
    <source>
        <dbReference type="Proteomes" id="UP000295411"/>
    </source>
</evidence>
<proteinExistence type="predicted"/>
<dbReference type="AlphaFoldDB" id="A0A4R5TWQ9"/>
<comment type="caution">
    <text evidence="1">The sequence shown here is derived from an EMBL/GenBank/DDBJ whole genome shotgun (WGS) entry which is preliminary data.</text>
</comment>
<protein>
    <recommendedName>
        <fullName evidence="3">Right handed beta helix domain-containing protein</fullName>
    </recommendedName>
</protein>
<dbReference type="InterPro" id="IPR011050">
    <property type="entry name" value="Pectin_lyase_fold/virulence"/>
</dbReference>
<evidence type="ECO:0008006" key="3">
    <source>
        <dbReference type="Google" id="ProtNLM"/>
    </source>
</evidence>
<dbReference type="Proteomes" id="UP000295411">
    <property type="component" value="Unassembled WGS sequence"/>
</dbReference>
<gene>
    <name evidence="1" type="ORF">E2F48_10130</name>
</gene>
<evidence type="ECO:0000313" key="1">
    <source>
        <dbReference type="EMBL" id="TDK25595.1"/>
    </source>
</evidence>
<name>A0A4R5TWQ9_9MICC</name>
<keyword evidence="2" id="KW-1185">Reference proteome</keyword>
<dbReference type="EMBL" id="SMTK01000003">
    <property type="protein sequence ID" value="TDK25595.1"/>
    <property type="molecule type" value="Genomic_DNA"/>
</dbReference>
<dbReference type="OrthoDB" id="2404754at2"/>
<reference evidence="1 2" key="1">
    <citation type="submission" date="2019-03" db="EMBL/GenBank/DDBJ databases">
        <title>Arthrobacter sp. nov., an bacterium isolated from biocrust in Mu Us Desert.</title>
        <authorList>
            <person name="Lixiong L."/>
        </authorList>
    </citation>
    <scope>NUCLEOTIDE SEQUENCE [LARGE SCALE GENOMIC DNA]</scope>
    <source>
        <strain evidence="1 2">SLN-3</strain>
    </source>
</reference>
<dbReference type="RefSeq" id="WP_133403855.1">
    <property type="nucleotide sequence ID" value="NZ_SMTK01000003.1"/>
</dbReference>
<organism evidence="1 2">
    <name type="scientific">Arthrobacter crusticola</name>
    <dbReference type="NCBI Taxonomy" id="2547960"/>
    <lineage>
        <taxon>Bacteria</taxon>
        <taxon>Bacillati</taxon>
        <taxon>Actinomycetota</taxon>
        <taxon>Actinomycetes</taxon>
        <taxon>Micrococcales</taxon>
        <taxon>Micrococcaceae</taxon>
        <taxon>Arthrobacter</taxon>
    </lineage>
</organism>